<protein>
    <submittedName>
        <fullName evidence="1">Uncharacterized protein</fullName>
    </submittedName>
</protein>
<evidence type="ECO:0000313" key="2">
    <source>
        <dbReference type="Proteomes" id="UP000026900"/>
    </source>
</evidence>
<sequence length="72" mass="8361">MQKRPWHIDINPEPVYGPMRVVKKSRAMGLSEIKLEDYNVLAKERGAIFNNVVLGIPYDRKEDSQCRTSQEN</sequence>
<proteinExistence type="predicted"/>
<dbReference type="Proteomes" id="UP000026900">
    <property type="component" value="Segment"/>
</dbReference>
<organism evidence="1 2">
    <name type="scientific">Bacillus phage Hakuna</name>
    <dbReference type="NCBI Taxonomy" id="1486659"/>
    <lineage>
        <taxon>Viruses</taxon>
        <taxon>Duplodnaviria</taxon>
        <taxon>Heunggongvirae</taxon>
        <taxon>Uroviricota</taxon>
        <taxon>Caudoviricetes</taxon>
        <taxon>Herelleviridae</taxon>
        <taxon>Bastillevirinae</taxon>
        <taxon>Wphvirus</taxon>
        <taxon>Wphvirus hakuna</taxon>
    </lineage>
</organism>
<keyword evidence="2" id="KW-1185">Reference proteome</keyword>
<name>A0A024B262_9CAUD</name>
<dbReference type="EMBL" id="KJ489399">
    <property type="protein sequence ID" value="AHZ10088.1"/>
    <property type="molecule type" value="Genomic_DNA"/>
</dbReference>
<accession>A0A024B262</accession>
<reference evidence="2" key="1">
    <citation type="submission" date="2014-09" db="EMBL/GenBank/DDBJ databases">
        <authorList>
            <person name="Sauder A.B."/>
            <person name="McKenzie Q.R."/>
            <person name="Temple L.M."/>
            <person name="Alexis B.K."/>
            <person name="Al-Atrache Z."/>
            <person name="Lewis L.O."/>
            <person name="Loesser-Casey K.E."/>
            <person name="Mitchell K.J."/>
        </authorList>
    </citation>
    <scope>NUCLEOTIDE SEQUENCE [LARGE SCALE GENOMIC DNA]</scope>
</reference>
<dbReference type="RefSeq" id="YP_009036519.1">
    <property type="nucleotide sequence ID" value="NC_024213.1"/>
</dbReference>
<evidence type="ECO:0000313" key="1">
    <source>
        <dbReference type="EMBL" id="AHZ10088.1"/>
    </source>
</evidence>
<dbReference type="GeneID" id="19526070"/>
<dbReference type="KEGG" id="vg:19526070"/>